<protein>
    <submittedName>
        <fullName evidence="1">Uncharacterized protein</fullName>
    </submittedName>
</protein>
<keyword evidence="2" id="KW-1185">Reference proteome</keyword>
<name>A0A9W9C2V8_9PLEO</name>
<accession>A0A9W9C2V8</accession>
<gene>
    <name evidence="1" type="ORF">N0V87_003316</name>
</gene>
<dbReference type="EMBL" id="JAPEUV010000023">
    <property type="protein sequence ID" value="KAJ4339379.1"/>
    <property type="molecule type" value="Genomic_DNA"/>
</dbReference>
<comment type="caution">
    <text evidence="1">The sequence shown here is derived from an EMBL/GenBank/DDBJ whole genome shotgun (WGS) entry which is preliminary data.</text>
</comment>
<evidence type="ECO:0000313" key="1">
    <source>
        <dbReference type="EMBL" id="KAJ4339379.1"/>
    </source>
</evidence>
<sequence length="64" mass="6895">MTYTLQAGWVVSSNFSSSGVPLSVSTLSIARFNTSEENRDLTAPAKPNGDMFSFFAKTSCIKVV</sequence>
<organism evidence="1 2">
    <name type="scientific">Didymella glomerata</name>
    <dbReference type="NCBI Taxonomy" id="749621"/>
    <lineage>
        <taxon>Eukaryota</taxon>
        <taxon>Fungi</taxon>
        <taxon>Dikarya</taxon>
        <taxon>Ascomycota</taxon>
        <taxon>Pezizomycotina</taxon>
        <taxon>Dothideomycetes</taxon>
        <taxon>Pleosporomycetidae</taxon>
        <taxon>Pleosporales</taxon>
        <taxon>Pleosporineae</taxon>
        <taxon>Didymellaceae</taxon>
        <taxon>Didymella</taxon>
    </lineage>
</organism>
<proteinExistence type="predicted"/>
<evidence type="ECO:0000313" key="2">
    <source>
        <dbReference type="Proteomes" id="UP001140562"/>
    </source>
</evidence>
<dbReference type="AlphaFoldDB" id="A0A9W9C2V8"/>
<reference evidence="1" key="1">
    <citation type="submission" date="2022-10" db="EMBL/GenBank/DDBJ databases">
        <title>Tapping the CABI collections for fungal endophytes: first genome assemblies for Collariella, Neodidymelliopsis, Ascochyta clinopodiicola, Didymella pomorum, Didymosphaeria variabile, Neocosmospora piperis and Neocucurbitaria cava.</title>
        <authorList>
            <person name="Hill R."/>
        </authorList>
    </citation>
    <scope>NUCLEOTIDE SEQUENCE</scope>
    <source>
        <strain evidence="1">IMI 360193</strain>
    </source>
</reference>
<dbReference type="Proteomes" id="UP001140562">
    <property type="component" value="Unassembled WGS sequence"/>
</dbReference>